<feature type="chain" id="PRO_5003508150" evidence="3">
    <location>
        <begin position="25"/>
        <end position="1037"/>
    </location>
</feature>
<feature type="transmembrane region" description="Helical" evidence="2">
    <location>
        <begin position="593"/>
        <end position="620"/>
    </location>
</feature>
<keyword evidence="2" id="KW-1133">Transmembrane helix</keyword>
<feature type="transmembrane region" description="Helical" evidence="2">
    <location>
        <begin position="444"/>
        <end position="467"/>
    </location>
</feature>
<accession>A0AAJ8W192</accession>
<dbReference type="STRING" id="578454.G8B9G0"/>
<evidence type="ECO:0000256" key="1">
    <source>
        <dbReference type="SAM" id="MobiDB-lite"/>
    </source>
</evidence>
<evidence type="ECO:0000256" key="2">
    <source>
        <dbReference type="SAM" id="Phobius"/>
    </source>
</evidence>
<dbReference type="Proteomes" id="UP000005221">
    <property type="component" value="Chromosome 3"/>
</dbReference>
<feature type="transmembrane region" description="Helical" evidence="2">
    <location>
        <begin position="385"/>
        <end position="406"/>
    </location>
</feature>
<reference evidence="7" key="4">
    <citation type="submission" date="2025-05" db="UniProtKB">
        <authorList>
            <consortium name="EnsemblFungi"/>
        </authorList>
    </citation>
    <scope>IDENTIFICATION</scope>
</reference>
<reference evidence="8" key="1">
    <citation type="journal article" date="2009" name="Nature">
        <title>Evolution of pathogenicity and sexual reproduction in eight Candida genomes.</title>
        <authorList>
            <person name="Butler G."/>
            <person name="Rasmussen M.D."/>
            <person name="Lin M.F."/>
            <person name="Santos M.A."/>
            <person name="Sakthikumar S."/>
            <person name="Munro C.A."/>
            <person name="Rheinbay E."/>
            <person name="Grabherr M."/>
            <person name="Forche A."/>
            <person name="Reedy J.L."/>
            <person name="Agrafioti I."/>
            <person name="Arnaud M.B."/>
            <person name="Bates S."/>
            <person name="Brown A.J."/>
            <person name="Brunke S."/>
            <person name="Costanzo M.C."/>
            <person name="Fitzpatrick D.A."/>
            <person name="de Groot P.W."/>
            <person name="Harris D."/>
            <person name="Hoyer L.L."/>
            <person name="Hube B."/>
            <person name="Klis F.M."/>
            <person name="Kodira C."/>
            <person name="Lennard N."/>
            <person name="Logue M.E."/>
            <person name="Martin R."/>
            <person name="Neiman A.M."/>
            <person name="Nikolaou E."/>
            <person name="Quail M.A."/>
            <person name="Quinn J."/>
            <person name="Santos M.C."/>
            <person name="Schmitzberger F.F."/>
            <person name="Sherlock G."/>
            <person name="Shah P."/>
            <person name="Silverstein K.A."/>
            <person name="Skrzypek M.S."/>
            <person name="Soll D."/>
            <person name="Staggs R."/>
            <person name="Stansfield I."/>
            <person name="Stumpf M.P."/>
            <person name="Sudbery P.E."/>
            <person name="Srikantha T."/>
            <person name="Zeng Q."/>
            <person name="Berman J."/>
            <person name="Berriman M."/>
            <person name="Heitman J."/>
            <person name="Gow N.A."/>
            <person name="Lorenz M.C."/>
            <person name="Birren B.W."/>
            <person name="Kellis M."/>
            <person name="Cuomo C.A."/>
        </authorList>
    </citation>
    <scope>NUCLEOTIDE SEQUENCE [LARGE SCALE GENOMIC DNA]</scope>
    <source>
        <strain evidence="8">CDC 317 / ATCC MYA-4646</strain>
    </source>
</reference>
<feature type="transmembrane region" description="Helical" evidence="2">
    <location>
        <begin position="741"/>
        <end position="766"/>
    </location>
</feature>
<reference evidence="8" key="2">
    <citation type="journal article" date="2011" name="BMC Genomics">
        <title>Using RNA-seq to determine the transcriptional landscape and the hypoxic response of the pathogenic yeast Candida parapsilosis.</title>
        <authorList>
            <person name="Guida A."/>
            <person name="Lindstaedt C."/>
            <person name="Maguire S.L."/>
            <person name="Ding C."/>
            <person name="Higgins D.G."/>
            <person name="Corton N.J."/>
            <person name="Berriman M."/>
            <person name="Butler G."/>
        </authorList>
    </citation>
    <scope>GENOME REANNOTATION</scope>
    <source>
        <strain evidence="8">CDC 317 / ATCC MYA-4646</strain>
    </source>
</reference>
<gene>
    <name evidence="5 6" type="ordered locus">CPAR2_302490</name>
</gene>
<reference evidence="6" key="3">
    <citation type="submission" date="2011-10" db="EMBL/GenBank/DDBJ databases">
        <title>Transcriptional landscape of the pathogenic yeast Candida parapsilosis.</title>
        <authorList>
            <person name="Guida A."/>
            <person name="Lindstaedt C."/>
            <person name="Maguire S.L."/>
            <person name="Ding C."/>
            <person name="Higgins D.G."/>
            <person name="Harris D."/>
            <person name="Berriman M."/>
            <person name="Butler G."/>
        </authorList>
    </citation>
    <scope>NUCLEOTIDE SEQUENCE</scope>
    <source>
        <strain evidence="6">CDC317</strain>
    </source>
</reference>
<evidence type="ECO:0000313" key="6">
    <source>
        <dbReference type="EMBL" id="CCE41260.1"/>
    </source>
</evidence>
<feature type="transmembrane region" description="Helical" evidence="2">
    <location>
        <begin position="679"/>
        <end position="698"/>
    </location>
</feature>
<dbReference type="EMBL" id="HE605204">
    <property type="protein sequence ID" value="CCE41260.1"/>
    <property type="molecule type" value="Genomic_DNA"/>
</dbReference>
<proteinExistence type="predicted"/>
<dbReference type="GO" id="GO:0016020">
    <property type="term" value="C:membrane"/>
    <property type="evidence" value="ECO:0007669"/>
    <property type="project" value="TreeGrafter"/>
</dbReference>
<protein>
    <submittedName>
        <fullName evidence="7">TRP domain-containing protein</fullName>
    </submittedName>
</protein>
<dbReference type="GO" id="GO:0055085">
    <property type="term" value="P:transmembrane transport"/>
    <property type="evidence" value="ECO:0007669"/>
    <property type="project" value="TreeGrafter"/>
</dbReference>
<dbReference type="AlphaFoldDB" id="G8B9G0"/>
<dbReference type="Pfam" id="PF06011">
    <property type="entry name" value="TRP"/>
    <property type="match status" value="1"/>
</dbReference>
<dbReference type="VEuPathDB" id="FungiDB:CPAR2_302490"/>
<keyword evidence="3" id="KW-0732">Signal</keyword>
<evidence type="ECO:0000256" key="3">
    <source>
        <dbReference type="SAM" id="SignalP"/>
    </source>
</evidence>
<keyword evidence="8" id="KW-1185">Reference proteome</keyword>
<evidence type="ECO:0000313" key="5">
    <source>
        <dbReference type="CGD" id="CAL0000149425"/>
    </source>
</evidence>
<feature type="transmembrane region" description="Helical" evidence="2">
    <location>
        <begin position="710"/>
        <end position="729"/>
    </location>
</feature>
<feature type="signal peptide" evidence="3">
    <location>
        <begin position="1"/>
        <end position="24"/>
    </location>
</feature>
<dbReference type="EnsemblFungi" id="CPAR2_302490-T">
    <property type="protein sequence ID" value="CPAR2_302490-T-p1"/>
    <property type="gene ID" value="CPAR2_302490"/>
</dbReference>
<sequence length="1037" mass="116985">MRRLNLLLLPIFVCLTYYTQIVSSTFVDSSMCQTKIAWFKLRPFITDVAIDKESKKLKFFMNSQVLNYFGNNSDTNAAITNFNETTDLYTTFRVKVNYMGRQIIDETKNFCDVVSVKDTPAYRTGPRFVSESINSSSFLPRDTIPELHLQETFNNNSLIGHFNDTDLGSSDSTISELFSNATGELVQCPLYYNDSIMIYYEADISQHFHRFGSYQVTFIVYDNNESRDIIGCSKSYITLIQPAFIDDVINIGVLVLLITTLVVNTFTVTYSSYQESTNPYLFKASTICNAKLLKQGDASLSGIITYLQYALFLGGLDLSYPGFYQPMIGQVSWCALIDFILVKQESTSHQIQSDDGVYVTLSAGGLPSLTQYNSQTRIGDIWPNFMADLGMVMLMAIVLRQLLFFLKKCLDKILKRHYHKSLVKNPSAVVFLSKKNLYLVVGQILQIWLSVFGMPFLVLSLFMFLAANDLNGKHRYFANYHDLKKGALSFTTPYDELRIPHKLFSFGETFATPWGDYITGWGNSTGAVTSKVKRATLFTPSSPSSSSSSPSGQEPGTGVLSRFGSNAQYINGTSRYHDHTSSYLNIPNVSLSLASILLAVWLGLVLFFIFHYLISIYGWLKIKTSSNVSKLYTSLKSILIWSFLYHKYKPQRVTYVIFDIVIMFVNSVIVGALQNSGVTQVSCLIVTSVVELIALFTLKPFFVPITPWSSQFMFPVAKFLCTTLCIPFISSVNASEAVKTYVAYIQLIIHSVVVIIFTTQLIYWLIRTCISIYKSRIKAQPILQQVSAINSQEEFEGQFEYKAVVSPFTQVKRQITNESYRNPAWISSGDVADDDGMSSIGEDEFLFRSRGTRLADINEGSNDQINATGNSDSFSIQSSFVQQLRESELRKLKNDYRVREIDKVYEKYFVNDEIDPEVKELWESRKLANGIFHGAYCSGSSSSSGGNHCRNGGGAKEEKRSSLLGIRLRNIVNKQQPKRMERAFVVSRPRPLIVKTLEEVQSGKQNKQEPDTSGDSSMENTYPVSSIDYSIEKEKAK</sequence>
<dbReference type="InterPro" id="IPR040241">
    <property type="entry name" value="TRP_Flc/Pkd2-like"/>
</dbReference>
<dbReference type="CGD" id="CAL0000149425">
    <property type="gene designation" value="CPAR2_302490"/>
</dbReference>
<dbReference type="PANTHER" id="PTHR31145:SF6">
    <property type="entry name" value="INTEGRAL MEMBRANE PROTEIN (AFU_ORTHOLOGUE AFUA_7G01610)"/>
    <property type="match status" value="1"/>
</dbReference>
<feature type="region of interest" description="Disordered" evidence="1">
    <location>
        <begin position="996"/>
        <end position="1037"/>
    </location>
</feature>
<dbReference type="InterPro" id="IPR010308">
    <property type="entry name" value="TRP_C"/>
</dbReference>
<evidence type="ECO:0000313" key="7">
    <source>
        <dbReference type="EnsemblFungi" id="CPAR2_302490-T-p1"/>
    </source>
</evidence>
<evidence type="ECO:0000259" key="4">
    <source>
        <dbReference type="Pfam" id="PF06011"/>
    </source>
</evidence>
<dbReference type="eggNOG" id="ENOG502S0RP">
    <property type="taxonomic scope" value="Eukaryota"/>
</dbReference>
<keyword evidence="2" id="KW-0812">Transmembrane</keyword>
<feature type="compositionally biased region" description="Polar residues" evidence="1">
    <location>
        <begin position="1011"/>
        <end position="1028"/>
    </location>
</feature>
<dbReference type="PANTHER" id="PTHR31145">
    <property type="entry name" value="INTEGRAL MEMBRANE PROTEIN (AFU_ORTHOLOGUE AFUA_7G01610)"/>
    <property type="match status" value="1"/>
</dbReference>
<feature type="domain" description="TRP C-terminal" evidence="4">
    <location>
        <begin position="362"/>
        <end position="781"/>
    </location>
</feature>
<feature type="transmembrane region" description="Helical" evidence="2">
    <location>
        <begin position="653"/>
        <end position="673"/>
    </location>
</feature>
<evidence type="ECO:0000313" key="8">
    <source>
        <dbReference type="Proteomes" id="UP000005221"/>
    </source>
</evidence>
<accession>G8B9G0</accession>
<organism evidence="6 8">
    <name type="scientific">Candida parapsilosis (strain CDC 317 / ATCC MYA-4646)</name>
    <name type="common">Yeast</name>
    <name type="synonym">Monilia parapsilosis</name>
    <dbReference type="NCBI Taxonomy" id="578454"/>
    <lineage>
        <taxon>Eukaryota</taxon>
        <taxon>Fungi</taxon>
        <taxon>Dikarya</taxon>
        <taxon>Ascomycota</taxon>
        <taxon>Saccharomycotina</taxon>
        <taxon>Pichiomycetes</taxon>
        <taxon>Debaryomycetaceae</taxon>
        <taxon>Candida/Lodderomyces clade</taxon>
        <taxon>Candida</taxon>
    </lineage>
</organism>
<name>G8B9G0_CANPC</name>
<keyword evidence="2" id="KW-0472">Membrane</keyword>